<comment type="similarity">
    <text evidence="11">Belongs to the amiloride-sensitive sodium channel (TC 1.A.6) family.</text>
</comment>
<keyword evidence="14" id="KW-1185">Reference proteome</keyword>
<keyword evidence="2 11" id="KW-0813">Transport</keyword>
<evidence type="ECO:0000256" key="10">
    <source>
        <dbReference type="ARBA" id="ARBA00023303"/>
    </source>
</evidence>
<organism evidence="13 14">
    <name type="scientific">Dimorphilus gyrociliatus</name>
    <dbReference type="NCBI Taxonomy" id="2664684"/>
    <lineage>
        <taxon>Eukaryota</taxon>
        <taxon>Metazoa</taxon>
        <taxon>Spiralia</taxon>
        <taxon>Lophotrochozoa</taxon>
        <taxon>Annelida</taxon>
        <taxon>Polychaeta</taxon>
        <taxon>Polychaeta incertae sedis</taxon>
        <taxon>Dinophilidae</taxon>
        <taxon>Dimorphilus</taxon>
    </lineage>
</organism>
<keyword evidence="8 12" id="KW-0472">Membrane</keyword>
<dbReference type="GO" id="GO:0005886">
    <property type="term" value="C:plasma membrane"/>
    <property type="evidence" value="ECO:0007669"/>
    <property type="project" value="TreeGrafter"/>
</dbReference>
<keyword evidence="6" id="KW-0915">Sodium</keyword>
<comment type="caution">
    <text evidence="13">The sequence shown here is derived from an EMBL/GenBank/DDBJ whole genome shotgun (WGS) entry which is preliminary data.</text>
</comment>
<evidence type="ECO:0000256" key="12">
    <source>
        <dbReference type="SAM" id="Phobius"/>
    </source>
</evidence>
<dbReference type="PANTHER" id="PTHR11690">
    <property type="entry name" value="AMILORIDE-SENSITIVE SODIUM CHANNEL-RELATED"/>
    <property type="match status" value="1"/>
</dbReference>
<dbReference type="PANTHER" id="PTHR11690:SF300">
    <property type="entry name" value="PICKPOCKET PROTEIN 19"/>
    <property type="match status" value="1"/>
</dbReference>
<dbReference type="AlphaFoldDB" id="A0A7I8WEB3"/>
<protein>
    <submittedName>
        <fullName evidence="13">DgyrCDS14629</fullName>
    </submittedName>
</protein>
<accession>A0A7I8WEB3</accession>
<evidence type="ECO:0000313" key="13">
    <source>
        <dbReference type="EMBL" id="CAD5126520.1"/>
    </source>
</evidence>
<evidence type="ECO:0000256" key="8">
    <source>
        <dbReference type="ARBA" id="ARBA00023136"/>
    </source>
</evidence>
<feature type="transmembrane region" description="Helical" evidence="12">
    <location>
        <begin position="38"/>
        <end position="56"/>
    </location>
</feature>
<dbReference type="Gene3D" id="1.10.287.770">
    <property type="entry name" value="YojJ-like"/>
    <property type="match status" value="1"/>
</dbReference>
<keyword evidence="5 12" id="KW-1133">Transmembrane helix</keyword>
<comment type="subcellular location">
    <subcellularLocation>
        <location evidence="1">Membrane</location>
        <topology evidence="1">Multi-pass membrane protein</topology>
    </subcellularLocation>
</comment>
<keyword evidence="4 11" id="KW-0812">Transmembrane</keyword>
<keyword evidence="9 11" id="KW-0739">Sodium transport</keyword>
<dbReference type="InterPro" id="IPR001873">
    <property type="entry name" value="ENaC"/>
</dbReference>
<evidence type="ECO:0000313" key="14">
    <source>
        <dbReference type="Proteomes" id="UP000549394"/>
    </source>
</evidence>
<proteinExistence type="inferred from homology"/>
<feature type="transmembrane region" description="Helical" evidence="12">
    <location>
        <begin position="887"/>
        <end position="911"/>
    </location>
</feature>
<evidence type="ECO:0000256" key="5">
    <source>
        <dbReference type="ARBA" id="ARBA00022989"/>
    </source>
</evidence>
<gene>
    <name evidence="13" type="ORF">DGYR_LOCUS13759</name>
</gene>
<evidence type="ECO:0000256" key="7">
    <source>
        <dbReference type="ARBA" id="ARBA00023065"/>
    </source>
</evidence>
<dbReference type="Proteomes" id="UP000549394">
    <property type="component" value="Unassembled WGS sequence"/>
</dbReference>
<dbReference type="PRINTS" id="PR01078">
    <property type="entry name" value="AMINACHANNEL"/>
</dbReference>
<dbReference type="Pfam" id="PF00858">
    <property type="entry name" value="ASC"/>
    <property type="match status" value="2"/>
</dbReference>
<evidence type="ECO:0000256" key="1">
    <source>
        <dbReference type="ARBA" id="ARBA00004141"/>
    </source>
</evidence>
<dbReference type="GO" id="GO:0015280">
    <property type="term" value="F:ligand-gated sodium channel activity"/>
    <property type="evidence" value="ECO:0007669"/>
    <property type="project" value="TreeGrafter"/>
</dbReference>
<sequence length="922" mass="108062">MAKDGKGKVKTWRNFCNETTFHGIKNIFAKESSLFRRIGWILIVFGAIFLFIFQVVKRGLDYSKKEVTDSVQVIYAKSLQFPSVTVCNQNQFRMKSTVELEVYKYFNNLYNTNTNGTASHNQYLPRNMNDDAKYVYNYIGHQQSDFLFNCHWNGKECPSQYIAQTITEFGICFTFNSPRSSYPLQPVTVTEPGMEKSLSFLVNIEQYEHMPGPRNDAGVKILLHDDFKKPLMSNLGFAVAPGMHTLVGIKRIESQNLGEPYGDCVNSKYKSHAECIDHCQLKAVATICKCIPFIATAILQSTNDYNRKCSLSENHGCIRRSLEKLKSNENNCSCHVPCHQIVYEPNLSFSAISGFTVNKLILKDSERMLKLREKYLQVLEIGEKNSKELFDLNKQYITAFTKGMRPFFLKFINTFDAFEINKTGDGESFVSRILAKIRNDCTDILHNVELMETALQSPKIVHVYKSFTYLMQVENHFKGQLFGPSPVNENRILDDFHSCTDNVNKTNGTWRGCDDFMQHFQFSSFKVEEENFHQFWDKAIKSVQNLIHHLKSVQNLQNYHIDEIERIFGLDINDTRLPFMEYCNPIYNDLITLRENDTDVDTNAKIRFVLQTYFRIEKILNNENFQSYCLLNRKKEFFQRIYRSIEDIARYGVSIHWYIKGVQRNIEKITKIHLDAIEKILMFESYLEVNSSVKKQNLSDPLLLEDFLKDLRSLIGFSENMPLEYRTFIGRIDEFATLFFFLEERFLSLRWPFPKNDAQNKTIKYKDINQFYTIYNEMKVKYDIYFSCSKDDLQQIKDWYRCVMIMGNAVAKHTLDYPISFNQKLSDILSKYNDLQEFMYTFHRNSFINKEFLLKNFAKVDIFYKEMNFQRIIQHEKFGFLSFLSEIGGFLGLVLGASVITLFEFLDFFAYKISYSLSAKMR</sequence>
<dbReference type="Gene3D" id="2.60.470.10">
    <property type="entry name" value="Acid-sensing ion channels like domains"/>
    <property type="match status" value="1"/>
</dbReference>
<evidence type="ECO:0000256" key="9">
    <source>
        <dbReference type="ARBA" id="ARBA00023201"/>
    </source>
</evidence>
<keyword evidence="7 11" id="KW-0406">Ion transport</keyword>
<reference evidence="13 14" key="1">
    <citation type="submission" date="2020-08" db="EMBL/GenBank/DDBJ databases">
        <authorList>
            <person name="Hejnol A."/>
        </authorList>
    </citation>
    <scope>NUCLEOTIDE SEQUENCE [LARGE SCALE GENOMIC DNA]</scope>
</reference>
<evidence type="ECO:0000256" key="2">
    <source>
        <dbReference type="ARBA" id="ARBA00022448"/>
    </source>
</evidence>
<evidence type="ECO:0000256" key="6">
    <source>
        <dbReference type="ARBA" id="ARBA00023053"/>
    </source>
</evidence>
<evidence type="ECO:0000256" key="4">
    <source>
        <dbReference type="ARBA" id="ARBA00022692"/>
    </source>
</evidence>
<dbReference type="OrthoDB" id="6436100at2759"/>
<dbReference type="EMBL" id="CAJFCJ010000057">
    <property type="protein sequence ID" value="CAD5126520.1"/>
    <property type="molecule type" value="Genomic_DNA"/>
</dbReference>
<keyword evidence="10 11" id="KW-0407">Ion channel</keyword>
<name>A0A7I8WEB3_9ANNE</name>
<evidence type="ECO:0000256" key="3">
    <source>
        <dbReference type="ARBA" id="ARBA00022461"/>
    </source>
</evidence>
<keyword evidence="3 11" id="KW-0894">Sodium channel</keyword>
<evidence type="ECO:0000256" key="11">
    <source>
        <dbReference type="RuleBase" id="RU000679"/>
    </source>
</evidence>